<proteinExistence type="inferred from homology"/>
<dbReference type="GO" id="GO:0005739">
    <property type="term" value="C:mitochondrion"/>
    <property type="evidence" value="ECO:0007669"/>
    <property type="project" value="TreeGrafter"/>
</dbReference>
<feature type="compositionally biased region" description="Acidic residues" evidence="4">
    <location>
        <begin position="175"/>
        <end position="187"/>
    </location>
</feature>
<reference evidence="6" key="1">
    <citation type="submission" date="2020-08" db="EMBL/GenBank/DDBJ databases">
        <title>Plant Genome Project.</title>
        <authorList>
            <person name="Zhang R.-G."/>
        </authorList>
    </citation>
    <scope>NUCLEOTIDE SEQUENCE</scope>
    <source>
        <strain evidence="6">WSP0</strain>
        <tissue evidence="6">Leaf</tissue>
    </source>
</reference>
<dbReference type="InterPro" id="IPR001015">
    <property type="entry name" value="Ferrochelatase"/>
</dbReference>
<protein>
    <recommendedName>
        <fullName evidence="5">Ubiquitin-like protease family profile domain-containing protein</fullName>
    </recommendedName>
</protein>
<sequence length="931" mass="107254">MYDDDLNNVLTFDFIIFPIHEDDHWTLLVLKVLGGTWCFYDSMRVKQNQKPIRCKAATNIVMKLFTLCSSLKIFTLQNTKLRIPFVSIKQQKRVTGYLKERWQRLPIESKVRIEQDCPQQPTGSDCGIIVCKIMKHFVLNEELQSDISDEECNKIRAEILEEFITDEVGSWQSQENEEMEQAEEQDSEDIHRKSEETSSEMKRKRGQSSSKMKGKSGENAYELRPRANVNRATMEEPETSEHHLILLKKTPFWLLIDALKKKKLSNDNCMKFDKVALKIIKSYDHEGKTFKIGGRRVNIQANDVALIFGIVSGEEPITNQYHKRNEIQLLVRRSLTTKGMTTKIVGNLIESIIENDDEESIKDVVRLVCLNLCGTLFFSGHGIQISWSFVQLMEDLPAMSNYNWSEAILDNLRKSVEAYPTKPKNVAGCVMLLLYWLCEKTNIIEQETQCSTVPRILKWNLPKLKKKLEGIEILDNLTNVQLLDSTLQRTDREVRVFRTLRNEQNTSNMIQGNSEHNERQCDEDHGSTGKDYEDHGISEHDDSPEHDNEIQHESTEKRSEDHGSEENEEQQCDEDHGSTGQDDEDHGISEHDDSPEHDNEIQHESTEKRSEDHGSEENEEQRTPIYVPYCGSLALLSEDGLEKLDFNQTEEQSEQQSPMYLDSAMTGKSTLNVLSEAAAIEHSWSLTCYMYVKASGNPKICKFVPSLYGPAQKRNLSGRSFCSLEVCTYPGLESESKSPAHAAEERFEVLLLLNLGGPDTLNNVQPFWFNLFADLAIALRNTLESKETHVHVYVAMRYWHPFTEEAVQQARKMHICQDYLFQSYNRGINVKVISSFSRPKEVMIFFNAHGPVSYVEDAGDPYREQMEECIHLIMHELKVRGINNEHTRAYQDDEDEDDNDDDEDDNEEEDDDDDDENDDNEDEDEDEDDGD</sequence>
<dbReference type="SUPFAM" id="SSF54001">
    <property type="entry name" value="Cysteine proteinases"/>
    <property type="match status" value="1"/>
</dbReference>
<accession>A0AAV6LCY7</accession>
<dbReference type="Gene3D" id="3.40.50.1400">
    <property type="match status" value="2"/>
</dbReference>
<feature type="compositionally biased region" description="Basic and acidic residues" evidence="4">
    <location>
        <begin position="515"/>
        <end position="565"/>
    </location>
</feature>
<evidence type="ECO:0000313" key="7">
    <source>
        <dbReference type="Proteomes" id="UP000823749"/>
    </source>
</evidence>
<evidence type="ECO:0000313" key="6">
    <source>
        <dbReference type="EMBL" id="KAG5562274.1"/>
    </source>
</evidence>
<dbReference type="GO" id="GO:0008234">
    <property type="term" value="F:cysteine-type peptidase activity"/>
    <property type="evidence" value="ECO:0007669"/>
    <property type="project" value="InterPro"/>
</dbReference>
<evidence type="ECO:0000256" key="4">
    <source>
        <dbReference type="SAM" id="MobiDB-lite"/>
    </source>
</evidence>
<dbReference type="PANTHER" id="PTHR11108">
    <property type="entry name" value="FERROCHELATASE"/>
    <property type="match status" value="1"/>
</dbReference>
<feature type="compositionally biased region" description="Basic and acidic residues" evidence="4">
    <location>
        <begin position="586"/>
        <end position="622"/>
    </location>
</feature>
<feature type="compositionally biased region" description="Basic and acidic residues" evidence="4">
    <location>
        <begin position="188"/>
        <end position="201"/>
    </location>
</feature>
<keyword evidence="2" id="KW-0645">Protease</keyword>
<feature type="region of interest" description="Disordered" evidence="4">
    <location>
        <begin position="886"/>
        <end position="931"/>
    </location>
</feature>
<evidence type="ECO:0000256" key="2">
    <source>
        <dbReference type="ARBA" id="ARBA00022670"/>
    </source>
</evidence>
<dbReference type="InterPro" id="IPR038765">
    <property type="entry name" value="Papain-like_cys_pep_sf"/>
</dbReference>
<gene>
    <name evidence="6" type="ORF">RHGRI_005114</name>
</gene>
<feature type="domain" description="Ubiquitin-like protease family profile" evidence="5">
    <location>
        <begin position="1"/>
        <end position="137"/>
    </location>
</feature>
<dbReference type="GO" id="GO:0004325">
    <property type="term" value="F:ferrochelatase activity"/>
    <property type="evidence" value="ECO:0007669"/>
    <property type="project" value="InterPro"/>
</dbReference>
<dbReference type="SUPFAM" id="SSF53800">
    <property type="entry name" value="Chelatase"/>
    <property type="match status" value="1"/>
</dbReference>
<evidence type="ECO:0000256" key="1">
    <source>
        <dbReference type="ARBA" id="ARBA00005234"/>
    </source>
</evidence>
<feature type="compositionally biased region" description="Acidic residues" evidence="4">
    <location>
        <begin position="892"/>
        <end position="931"/>
    </location>
</feature>
<dbReference type="InterPro" id="IPR003653">
    <property type="entry name" value="Peptidase_C48_C"/>
</dbReference>
<dbReference type="Gene3D" id="3.40.395.10">
    <property type="entry name" value="Adenoviral Proteinase, Chain A"/>
    <property type="match status" value="1"/>
</dbReference>
<feature type="region of interest" description="Disordered" evidence="4">
    <location>
        <begin position="171"/>
        <end position="221"/>
    </location>
</feature>
<organism evidence="6 7">
    <name type="scientific">Rhododendron griersonianum</name>
    <dbReference type="NCBI Taxonomy" id="479676"/>
    <lineage>
        <taxon>Eukaryota</taxon>
        <taxon>Viridiplantae</taxon>
        <taxon>Streptophyta</taxon>
        <taxon>Embryophyta</taxon>
        <taxon>Tracheophyta</taxon>
        <taxon>Spermatophyta</taxon>
        <taxon>Magnoliopsida</taxon>
        <taxon>eudicotyledons</taxon>
        <taxon>Gunneridae</taxon>
        <taxon>Pentapetalae</taxon>
        <taxon>asterids</taxon>
        <taxon>Ericales</taxon>
        <taxon>Ericaceae</taxon>
        <taxon>Ericoideae</taxon>
        <taxon>Rhodoreae</taxon>
        <taxon>Rhododendron</taxon>
    </lineage>
</organism>
<dbReference type="AlphaFoldDB" id="A0AAV6LCY7"/>
<comment type="similarity">
    <text evidence="1">Belongs to the peptidase C48 family.</text>
</comment>
<name>A0AAV6LCY7_9ERIC</name>
<comment type="caution">
    <text evidence="6">The sequence shown here is derived from an EMBL/GenBank/DDBJ whole genome shotgun (WGS) entry which is preliminary data.</text>
</comment>
<evidence type="ECO:0000259" key="5">
    <source>
        <dbReference type="PROSITE" id="PS50600"/>
    </source>
</evidence>
<dbReference type="GO" id="GO:0006783">
    <property type="term" value="P:heme biosynthetic process"/>
    <property type="evidence" value="ECO:0007669"/>
    <property type="project" value="InterPro"/>
</dbReference>
<keyword evidence="3" id="KW-0378">Hydrolase</keyword>
<dbReference type="EMBL" id="JACTNZ010000002">
    <property type="protein sequence ID" value="KAG5562274.1"/>
    <property type="molecule type" value="Genomic_DNA"/>
</dbReference>
<feature type="compositionally biased region" description="Polar residues" evidence="4">
    <location>
        <begin position="505"/>
        <end position="514"/>
    </location>
</feature>
<evidence type="ECO:0000256" key="3">
    <source>
        <dbReference type="ARBA" id="ARBA00022801"/>
    </source>
</evidence>
<dbReference type="Proteomes" id="UP000823749">
    <property type="component" value="Chromosome 2"/>
</dbReference>
<dbReference type="GO" id="GO:0006508">
    <property type="term" value="P:proteolysis"/>
    <property type="evidence" value="ECO:0007669"/>
    <property type="project" value="UniProtKB-KW"/>
</dbReference>
<feature type="region of interest" description="Disordered" evidence="4">
    <location>
        <begin position="505"/>
        <end position="626"/>
    </location>
</feature>
<dbReference type="PROSITE" id="PS50600">
    <property type="entry name" value="ULP_PROTEASE"/>
    <property type="match status" value="1"/>
</dbReference>
<keyword evidence="7" id="KW-1185">Reference proteome</keyword>
<dbReference type="PANTHER" id="PTHR11108:SF4">
    <property type="entry name" value="FERROCHELATASE-1, CHLOROPLASTIC_MITOCHONDRIAL"/>
    <property type="match status" value="1"/>
</dbReference>
<dbReference type="Pfam" id="PF02902">
    <property type="entry name" value="Peptidase_C48"/>
    <property type="match status" value="1"/>
</dbReference>